<feature type="compositionally biased region" description="Basic and acidic residues" evidence="2">
    <location>
        <begin position="16"/>
        <end position="29"/>
    </location>
</feature>
<feature type="region of interest" description="Disordered" evidence="2">
    <location>
        <begin position="1"/>
        <end position="29"/>
    </location>
</feature>
<dbReference type="GO" id="GO:0008298">
    <property type="term" value="P:intracellular mRNA localization"/>
    <property type="evidence" value="ECO:0007669"/>
    <property type="project" value="TreeGrafter"/>
</dbReference>
<organism evidence="3">
    <name type="scientific">Heterosigma akashiwo</name>
    <name type="common">Chromophytic alga</name>
    <name type="synonym">Heterosigma carterae</name>
    <dbReference type="NCBI Taxonomy" id="2829"/>
    <lineage>
        <taxon>Eukaryota</taxon>
        <taxon>Sar</taxon>
        <taxon>Stramenopiles</taxon>
        <taxon>Ochrophyta</taxon>
        <taxon>Raphidophyceae</taxon>
        <taxon>Chattonellales</taxon>
        <taxon>Chattonellaceae</taxon>
        <taxon>Heterosigma</taxon>
    </lineage>
</organism>
<protein>
    <submittedName>
        <fullName evidence="3">Uncharacterized protein</fullName>
    </submittedName>
</protein>
<dbReference type="GO" id="GO:0042175">
    <property type="term" value="C:nuclear outer membrane-endoplasmic reticulum membrane network"/>
    <property type="evidence" value="ECO:0007669"/>
    <property type="project" value="TreeGrafter"/>
</dbReference>
<feature type="coiled-coil region" evidence="1">
    <location>
        <begin position="35"/>
        <end position="104"/>
    </location>
</feature>
<dbReference type="AlphaFoldDB" id="A0A7S3Y1J9"/>
<evidence type="ECO:0000256" key="2">
    <source>
        <dbReference type="SAM" id="MobiDB-lite"/>
    </source>
</evidence>
<dbReference type="InterPro" id="IPR039604">
    <property type="entry name" value="Bfr1"/>
</dbReference>
<dbReference type="PANTHER" id="PTHR31027">
    <property type="entry name" value="NUCLEAR SEGREGATION PROTEIN BFR1"/>
    <property type="match status" value="1"/>
</dbReference>
<dbReference type="GO" id="GO:0003729">
    <property type="term" value="F:mRNA binding"/>
    <property type="evidence" value="ECO:0007669"/>
    <property type="project" value="TreeGrafter"/>
</dbReference>
<dbReference type="EMBL" id="HBIU01037508">
    <property type="protein sequence ID" value="CAE0638436.1"/>
    <property type="molecule type" value="Transcribed_RNA"/>
</dbReference>
<dbReference type="GO" id="GO:0005783">
    <property type="term" value="C:endoplasmic reticulum"/>
    <property type="evidence" value="ECO:0007669"/>
    <property type="project" value="TreeGrafter"/>
</dbReference>
<dbReference type="PANTHER" id="PTHR31027:SF2">
    <property type="entry name" value="LEBERCILIN DOMAIN-CONTAINING PROTEIN"/>
    <property type="match status" value="1"/>
</dbReference>
<dbReference type="GO" id="GO:1990904">
    <property type="term" value="C:ribonucleoprotein complex"/>
    <property type="evidence" value="ECO:0007669"/>
    <property type="project" value="TreeGrafter"/>
</dbReference>
<sequence length="456" mass="49771">MADTEKPVDTPESNNEAEKTEETKKVFKKVPKPDENAFKAKVEEINGEIKKLNDQVAELRKQIDEASNQRSGQQGVLNEARSLMNQLKAERQAARDALNAVLDARNAARAALDKAVAQNKAMKGEMKYTSLEEIEAAIARLQRQQNTTSMSLNEEKKLIKEMEALQSSKKLVAQFAEAQAGVSGQREAANSFNAAIAERQAAVKAAADRVQEQWQVLEGMSKDTDSVKSAVPALIEQRNALRKLIDEQYDRLRAARAEHKAANDEWYGWQREQRRLKAEKRRAEQEAKKAEYEARKAAAEAELAAQVPYEEEMALCDVVAKYLEGLLGPPQPKAAAGAAAEALSLLDQLALLPGPSAALLDRRAAFARGAPAALARNYPALILAAMECTFRAHGDLKRRCAAAGSGVPGAAGDATGQKLAEYRERANLLVTFSGLLADKLPGDIGARLARMEVMMI</sequence>
<proteinExistence type="predicted"/>
<feature type="coiled-coil region" evidence="1">
    <location>
        <begin position="238"/>
        <end position="302"/>
    </location>
</feature>
<evidence type="ECO:0000256" key="1">
    <source>
        <dbReference type="SAM" id="Coils"/>
    </source>
</evidence>
<keyword evidence="1" id="KW-0175">Coiled coil</keyword>
<name>A0A7S3Y1J9_HETAK</name>
<gene>
    <name evidence="3" type="ORF">HAKA00212_LOCUS17219</name>
</gene>
<evidence type="ECO:0000313" key="3">
    <source>
        <dbReference type="EMBL" id="CAE0638436.1"/>
    </source>
</evidence>
<accession>A0A7S3Y1J9</accession>
<dbReference type="Gene3D" id="1.10.287.1490">
    <property type="match status" value="1"/>
</dbReference>
<reference evidence="3" key="1">
    <citation type="submission" date="2021-01" db="EMBL/GenBank/DDBJ databases">
        <authorList>
            <person name="Corre E."/>
            <person name="Pelletier E."/>
            <person name="Niang G."/>
            <person name="Scheremetjew M."/>
            <person name="Finn R."/>
            <person name="Kale V."/>
            <person name="Holt S."/>
            <person name="Cochrane G."/>
            <person name="Meng A."/>
            <person name="Brown T."/>
            <person name="Cohen L."/>
        </authorList>
    </citation>
    <scope>NUCLEOTIDE SEQUENCE</scope>
    <source>
        <strain evidence="3">CCMP3107</strain>
    </source>
</reference>